<evidence type="ECO:0000256" key="4">
    <source>
        <dbReference type="ARBA" id="ARBA00022825"/>
    </source>
</evidence>
<dbReference type="InterPro" id="IPR036852">
    <property type="entry name" value="Peptidase_S8/S53_dom_sf"/>
</dbReference>
<dbReference type="GO" id="GO:0004252">
    <property type="term" value="F:serine-type endopeptidase activity"/>
    <property type="evidence" value="ECO:0007669"/>
    <property type="project" value="InterPro"/>
</dbReference>
<dbReference type="AlphaFoldDB" id="A0A563EQ44"/>
<name>A0A563EQ44_9PSEU</name>
<comment type="caution">
    <text evidence="5">Lacks conserved residue(s) required for the propagation of feature annotation.</text>
</comment>
<evidence type="ECO:0000259" key="6">
    <source>
        <dbReference type="Pfam" id="PF00082"/>
    </source>
</evidence>
<comment type="caution">
    <text evidence="7">The sequence shown here is derived from an EMBL/GenBank/DDBJ whole genome shotgun (WGS) entry which is preliminary data.</text>
</comment>
<keyword evidence="8" id="KW-1185">Reference proteome</keyword>
<reference evidence="7 8" key="1">
    <citation type="submission" date="2019-07" db="EMBL/GenBank/DDBJ databases">
        <title>Lentzea xizangensis sp. nov., isolated from Qinghai-Tibetan Plateau Soils.</title>
        <authorList>
            <person name="Huang J."/>
        </authorList>
    </citation>
    <scope>NUCLEOTIDE SEQUENCE [LARGE SCALE GENOMIC DNA]</scope>
    <source>
        <strain evidence="7 8">FXJ1.1311</strain>
    </source>
</reference>
<dbReference type="PROSITE" id="PS51892">
    <property type="entry name" value="SUBTILASE"/>
    <property type="match status" value="1"/>
</dbReference>
<dbReference type="InterPro" id="IPR050131">
    <property type="entry name" value="Peptidase_S8_subtilisin-like"/>
</dbReference>
<feature type="domain" description="Peptidase S8/S53" evidence="6">
    <location>
        <begin position="2"/>
        <end position="148"/>
    </location>
</feature>
<gene>
    <name evidence="7" type="ORF">FKR81_23690</name>
</gene>
<protein>
    <submittedName>
        <fullName evidence="7">S8 family serine peptidase</fullName>
    </submittedName>
</protein>
<keyword evidence="4" id="KW-0720">Serine protease</keyword>
<evidence type="ECO:0000313" key="8">
    <source>
        <dbReference type="Proteomes" id="UP000316639"/>
    </source>
</evidence>
<dbReference type="Proteomes" id="UP000316639">
    <property type="component" value="Unassembled WGS sequence"/>
</dbReference>
<dbReference type="GO" id="GO:0006508">
    <property type="term" value="P:proteolysis"/>
    <property type="evidence" value="ECO:0007669"/>
    <property type="project" value="UniProtKB-KW"/>
</dbReference>
<dbReference type="EMBL" id="VOBR01000015">
    <property type="protein sequence ID" value="TWP49543.1"/>
    <property type="molecule type" value="Genomic_DNA"/>
</dbReference>
<dbReference type="PROSITE" id="PS00138">
    <property type="entry name" value="SUBTILASE_SER"/>
    <property type="match status" value="1"/>
</dbReference>
<comment type="similarity">
    <text evidence="1 5">Belongs to the peptidase S8 family.</text>
</comment>
<dbReference type="InterPro" id="IPR023828">
    <property type="entry name" value="Peptidase_S8_Ser-AS"/>
</dbReference>
<evidence type="ECO:0000256" key="3">
    <source>
        <dbReference type="ARBA" id="ARBA00022801"/>
    </source>
</evidence>
<dbReference type="PANTHER" id="PTHR43806:SF65">
    <property type="entry name" value="SERINE PROTEASE APRX"/>
    <property type="match status" value="1"/>
</dbReference>
<sequence length="762" mass="81280">MSQAVNRLTAQHGTLFVVAAGNSGPSDESIGSPAAADSALTVGAVDRQDGLAEFSSRGPRWVNGAIKPDITAPGVGIVAARAANSSAGKPGETHFAASGTSMATPHVAGAAAILAAQHPDWTPEQLKSALMASSKPNDTLTAYQQGAGRVDVARATTLRVTPSAGSLSLGTALWPHHDDAPIEKTVTYRNTGATPVTFALTTALTDQSGKPAVAGIATVEPSTITVPAGGEASAKLTVRTSVESPDGRYSGALVASDGTTAVRTPIGFTKEVESYDVNLSFLDFDGKPTDQYFYRFVSHAQPKAFLRYDPSGTLTQRIPKGEYYYEAYVQTTGRRGLTQIVEPAFEVSGNSSFVNDARVGEQPGFTTEQPNAKIGSADLQFGMRLKWGDTGLSMYLRDFEGFLVRPATTSAPGAFTYGQSAVLAEPDGSGGFAGSPYLYHLTFQHDSTVPKGLVRKVSDRSLAVVHSEVASHTKGATAERDGVARGAVPLKIKEFYTPNTPWYGSVLELDNGEPFPPLTSQQSATPRSFKLGRPVTERWNQAVFGPAFPKFPLRLDRWAGRGGDQISISLPMFADQSATHFGTSKISRARTVLYRGDTVVSESPYQGYIYTPVPAERTAYRLHAEAARDGISELSTKITADWGFTSGHAAGDQRAVLPLLAVRFAPTLDIENRARAGNAFTFPMYVQRNGSDQVTDVKAPVVQVSYDDGAKWQPAHLVRIGDRWLVTVKHPKDAKFVSLKAQARDASGNTVDQTIIRAYGLK</sequence>
<keyword evidence="2" id="KW-0645">Protease</keyword>
<dbReference type="Gene3D" id="3.40.50.200">
    <property type="entry name" value="Peptidase S8/S53 domain"/>
    <property type="match status" value="1"/>
</dbReference>
<evidence type="ECO:0000256" key="5">
    <source>
        <dbReference type="PROSITE-ProRule" id="PRU01240"/>
    </source>
</evidence>
<dbReference type="Pfam" id="PF00082">
    <property type="entry name" value="Peptidase_S8"/>
    <property type="match status" value="1"/>
</dbReference>
<evidence type="ECO:0000256" key="2">
    <source>
        <dbReference type="ARBA" id="ARBA00022670"/>
    </source>
</evidence>
<organism evidence="7 8">
    <name type="scientific">Lentzea tibetensis</name>
    <dbReference type="NCBI Taxonomy" id="2591470"/>
    <lineage>
        <taxon>Bacteria</taxon>
        <taxon>Bacillati</taxon>
        <taxon>Actinomycetota</taxon>
        <taxon>Actinomycetes</taxon>
        <taxon>Pseudonocardiales</taxon>
        <taxon>Pseudonocardiaceae</taxon>
        <taxon>Lentzea</taxon>
    </lineage>
</organism>
<dbReference type="OrthoDB" id="5167143at2"/>
<dbReference type="SUPFAM" id="SSF52743">
    <property type="entry name" value="Subtilisin-like"/>
    <property type="match status" value="1"/>
</dbReference>
<accession>A0A563EQ44</accession>
<dbReference type="RefSeq" id="WP_146354484.1">
    <property type="nucleotide sequence ID" value="NZ_VOBR01000015.1"/>
</dbReference>
<dbReference type="PANTHER" id="PTHR43806">
    <property type="entry name" value="PEPTIDASE S8"/>
    <property type="match status" value="1"/>
</dbReference>
<evidence type="ECO:0000256" key="1">
    <source>
        <dbReference type="ARBA" id="ARBA00011073"/>
    </source>
</evidence>
<proteinExistence type="inferred from homology"/>
<keyword evidence="3" id="KW-0378">Hydrolase</keyword>
<evidence type="ECO:0000313" key="7">
    <source>
        <dbReference type="EMBL" id="TWP49543.1"/>
    </source>
</evidence>
<dbReference type="InterPro" id="IPR000209">
    <property type="entry name" value="Peptidase_S8/S53_dom"/>
</dbReference>